<proteinExistence type="inferred from homology"/>
<dbReference type="PANTHER" id="PTHR47245">
    <property type="entry name" value="PEPTIDYLPROLYL ISOMERASE"/>
    <property type="match status" value="1"/>
</dbReference>
<evidence type="ECO:0000256" key="9">
    <source>
        <dbReference type="SAM" id="SignalP"/>
    </source>
</evidence>
<comment type="catalytic activity">
    <reaction evidence="1">
        <text>[protein]-peptidylproline (omega=180) = [protein]-peptidylproline (omega=0)</text>
        <dbReference type="Rhea" id="RHEA:16237"/>
        <dbReference type="Rhea" id="RHEA-COMP:10747"/>
        <dbReference type="Rhea" id="RHEA-COMP:10748"/>
        <dbReference type="ChEBI" id="CHEBI:83833"/>
        <dbReference type="ChEBI" id="CHEBI:83834"/>
        <dbReference type="EC" id="5.2.1.8"/>
    </reaction>
</comment>
<feature type="chain" id="PRO_5016176691" description="Parvulin-like PPIase" evidence="9">
    <location>
        <begin position="28"/>
        <end position="284"/>
    </location>
</feature>
<evidence type="ECO:0000313" key="11">
    <source>
        <dbReference type="EMBL" id="PZQ97759.1"/>
    </source>
</evidence>
<name>A0A2W5S7F8_CERSP</name>
<evidence type="ECO:0000256" key="5">
    <source>
        <dbReference type="ARBA" id="ARBA00023110"/>
    </source>
</evidence>
<dbReference type="InterPro" id="IPR023058">
    <property type="entry name" value="PPIase_PpiC_CS"/>
</dbReference>
<feature type="domain" description="PpiC" evidence="10">
    <location>
        <begin position="138"/>
        <end position="227"/>
    </location>
</feature>
<comment type="caution">
    <text evidence="11">The sequence shown here is derived from an EMBL/GenBank/DDBJ whole genome shotgun (WGS) entry which is preliminary data.</text>
</comment>
<evidence type="ECO:0000313" key="12">
    <source>
        <dbReference type="Proteomes" id="UP000248975"/>
    </source>
</evidence>
<dbReference type="InterPro" id="IPR027304">
    <property type="entry name" value="Trigger_fact/SurA_dom_sf"/>
</dbReference>
<gene>
    <name evidence="11" type="ORF">DI533_11380</name>
</gene>
<dbReference type="Proteomes" id="UP000248975">
    <property type="component" value="Unassembled WGS sequence"/>
</dbReference>
<keyword evidence="8 11" id="KW-0413">Isomerase</keyword>
<evidence type="ECO:0000256" key="1">
    <source>
        <dbReference type="ARBA" id="ARBA00000971"/>
    </source>
</evidence>
<dbReference type="AlphaFoldDB" id="A0A2W5S7F8"/>
<dbReference type="Gene3D" id="1.10.8.1040">
    <property type="match status" value="1"/>
</dbReference>
<evidence type="ECO:0000259" key="10">
    <source>
        <dbReference type="PROSITE" id="PS50198"/>
    </source>
</evidence>
<accession>A0A2W5S7F8</accession>
<comment type="similarity">
    <text evidence="2">Belongs to the PpiC/parvulin rotamase family.</text>
</comment>
<dbReference type="InterPro" id="IPR046357">
    <property type="entry name" value="PPIase_dom_sf"/>
</dbReference>
<dbReference type="EC" id="5.2.1.8" evidence="3"/>
<keyword evidence="9" id="KW-0732">Signal</keyword>
<evidence type="ECO:0000256" key="6">
    <source>
        <dbReference type="ARBA" id="ARBA00030642"/>
    </source>
</evidence>
<dbReference type="EMBL" id="QFQS01000002">
    <property type="protein sequence ID" value="PZQ97759.1"/>
    <property type="molecule type" value="Genomic_DNA"/>
</dbReference>
<dbReference type="PANTHER" id="PTHR47245:SF2">
    <property type="entry name" value="PEPTIDYL-PROLYL CIS-TRANS ISOMERASE HP_0175-RELATED"/>
    <property type="match status" value="1"/>
</dbReference>
<evidence type="ECO:0000256" key="8">
    <source>
        <dbReference type="PROSITE-ProRule" id="PRU00278"/>
    </source>
</evidence>
<dbReference type="Gene3D" id="3.10.50.40">
    <property type="match status" value="1"/>
</dbReference>
<evidence type="ECO:0000256" key="3">
    <source>
        <dbReference type="ARBA" id="ARBA00013194"/>
    </source>
</evidence>
<dbReference type="Pfam" id="PF13616">
    <property type="entry name" value="Rotamase_3"/>
    <property type="match status" value="1"/>
</dbReference>
<evidence type="ECO:0000256" key="2">
    <source>
        <dbReference type="ARBA" id="ARBA00007656"/>
    </source>
</evidence>
<reference evidence="11 12" key="1">
    <citation type="submission" date="2017-08" db="EMBL/GenBank/DDBJ databases">
        <title>Infants hospitalized years apart are colonized by the same room-sourced microbial strains.</title>
        <authorList>
            <person name="Brooks B."/>
            <person name="Olm M.R."/>
            <person name="Firek B.A."/>
            <person name="Baker R."/>
            <person name="Thomas B.C."/>
            <person name="Morowitz M.J."/>
            <person name="Banfield J.F."/>
        </authorList>
    </citation>
    <scope>NUCLEOTIDE SEQUENCE [LARGE SCALE GENOMIC DNA]</scope>
    <source>
        <strain evidence="11">S2_003_000_R2_11</strain>
    </source>
</reference>
<protein>
    <recommendedName>
        <fullName evidence="4">Parvulin-like PPIase</fullName>
        <ecNumber evidence="3">5.2.1.8</ecNumber>
    </recommendedName>
    <alternativeName>
        <fullName evidence="6">Peptidyl-prolyl cis-trans isomerase plp</fullName>
    </alternativeName>
    <alternativeName>
        <fullName evidence="7">Rotamase plp</fullName>
    </alternativeName>
</protein>
<evidence type="ECO:0000256" key="4">
    <source>
        <dbReference type="ARBA" id="ARBA00018370"/>
    </source>
</evidence>
<feature type="signal peptide" evidence="9">
    <location>
        <begin position="1"/>
        <end position="27"/>
    </location>
</feature>
<sequence length="284" mass="30383">MATSAGFGPILAMGLALSLALSAPARAEGENAETVVATVNGADITLGQMIALRSTLPAQYQQLEPDALYKGLLEQMIQQETLAQQYAGKMTKRDEIMLQNERRNYISSAELQGLVNGAVTDATIQAAYDAKYKDAAPATEYRASHILVATEQEANDLKAQIDGGADFAELAKTKSTDGSAASGGDLGWFKTGMMVKPFEDAVLTMKPGEVAGPVQTQFGYHLIKLVETRDAAPPALDEVREEIANEIQSKAIQDHVTALTEKATIVRTDGIDPKLLVDETILTK</sequence>
<organism evidence="11 12">
    <name type="scientific">Cereibacter sphaeroides</name>
    <name type="common">Rhodobacter sphaeroides</name>
    <dbReference type="NCBI Taxonomy" id="1063"/>
    <lineage>
        <taxon>Bacteria</taxon>
        <taxon>Pseudomonadati</taxon>
        <taxon>Pseudomonadota</taxon>
        <taxon>Alphaproteobacteria</taxon>
        <taxon>Rhodobacterales</taxon>
        <taxon>Paracoccaceae</taxon>
        <taxon>Cereibacter</taxon>
    </lineage>
</organism>
<dbReference type="SUPFAM" id="SSF109998">
    <property type="entry name" value="Triger factor/SurA peptide-binding domain-like"/>
    <property type="match status" value="1"/>
</dbReference>
<dbReference type="PROSITE" id="PS01096">
    <property type="entry name" value="PPIC_PPIASE_1"/>
    <property type="match status" value="1"/>
</dbReference>
<dbReference type="PROSITE" id="PS50198">
    <property type="entry name" value="PPIC_PPIASE_2"/>
    <property type="match status" value="1"/>
</dbReference>
<evidence type="ECO:0000256" key="7">
    <source>
        <dbReference type="ARBA" id="ARBA00031484"/>
    </source>
</evidence>
<dbReference type="GO" id="GO:0003755">
    <property type="term" value="F:peptidyl-prolyl cis-trans isomerase activity"/>
    <property type="evidence" value="ECO:0007669"/>
    <property type="project" value="UniProtKB-KW"/>
</dbReference>
<dbReference type="InterPro" id="IPR000297">
    <property type="entry name" value="PPIase_PpiC"/>
</dbReference>
<keyword evidence="5 8" id="KW-0697">Rotamase</keyword>
<dbReference type="InterPro" id="IPR050245">
    <property type="entry name" value="PrsA_foldase"/>
</dbReference>
<dbReference type="SUPFAM" id="SSF54534">
    <property type="entry name" value="FKBP-like"/>
    <property type="match status" value="1"/>
</dbReference>